<sequence>MSQNNRESATLGGGCFWCLEAVFEQVTGVESVVSGYCGGQTDNPSYRSVCEGHSGHAEVVRVTFDPDRISYRDLLEIFFVIHDPTTLNRQGNDIGTQYRSVIFYHSAAQKETANALINALEKEKLLDKPVVTEVRPEERFFVAEEYHQHYFSNNPDQGYCQMVVAPKLAKFRKNFSSRIRTQS</sequence>
<evidence type="ECO:0000256" key="3">
    <source>
        <dbReference type="ARBA" id="ARBA00048782"/>
    </source>
</evidence>
<evidence type="ECO:0000256" key="2">
    <source>
        <dbReference type="ARBA" id="ARBA00047806"/>
    </source>
</evidence>
<dbReference type="AlphaFoldDB" id="A0A9D7FG31"/>
<feature type="domain" description="Peptide methionine sulphoxide reductase MsrA" evidence="5">
    <location>
        <begin position="9"/>
        <end position="161"/>
    </location>
</feature>
<dbReference type="Pfam" id="PF01625">
    <property type="entry name" value="PMSR"/>
    <property type="match status" value="1"/>
</dbReference>
<comment type="catalytic activity">
    <reaction evidence="2 4">
        <text>L-methionyl-[protein] + [thioredoxin]-disulfide + H2O = L-methionyl-(S)-S-oxide-[protein] + [thioredoxin]-dithiol</text>
        <dbReference type="Rhea" id="RHEA:14217"/>
        <dbReference type="Rhea" id="RHEA-COMP:10698"/>
        <dbReference type="Rhea" id="RHEA-COMP:10700"/>
        <dbReference type="Rhea" id="RHEA-COMP:12313"/>
        <dbReference type="Rhea" id="RHEA-COMP:12315"/>
        <dbReference type="ChEBI" id="CHEBI:15377"/>
        <dbReference type="ChEBI" id="CHEBI:16044"/>
        <dbReference type="ChEBI" id="CHEBI:29950"/>
        <dbReference type="ChEBI" id="CHEBI:44120"/>
        <dbReference type="ChEBI" id="CHEBI:50058"/>
        <dbReference type="EC" id="1.8.4.11"/>
    </reaction>
</comment>
<comment type="caution">
    <text evidence="6">The sequence shown here is derived from an EMBL/GenBank/DDBJ whole genome shotgun (WGS) entry which is preliminary data.</text>
</comment>
<gene>
    <name evidence="4 6" type="primary">msrA</name>
    <name evidence="6" type="ORF">IPJ48_20765</name>
</gene>
<evidence type="ECO:0000313" key="6">
    <source>
        <dbReference type="EMBL" id="MBK7425308.1"/>
    </source>
</evidence>
<reference evidence="6" key="1">
    <citation type="submission" date="2020-10" db="EMBL/GenBank/DDBJ databases">
        <title>Connecting structure to function with the recovery of over 1000 high-quality activated sludge metagenome-assembled genomes encoding full-length rRNA genes using long-read sequencing.</title>
        <authorList>
            <person name="Singleton C.M."/>
            <person name="Petriglieri F."/>
            <person name="Kristensen J.M."/>
            <person name="Kirkegaard R.H."/>
            <person name="Michaelsen T.Y."/>
            <person name="Andersen M.H."/>
            <person name="Karst S.M."/>
            <person name="Dueholm M.S."/>
            <person name="Nielsen P.H."/>
            <person name="Albertsen M."/>
        </authorList>
    </citation>
    <scope>NUCLEOTIDE SEQUENCE</scope>
    <source>
        <strain evidence="6">EsbW_18-Q3-R4-48_MAXAC.044</strain>
    </source>
</reference>
<evidence type="ECO:0000259" key="5">
    <source>
        <dbReference type="Pfam" id="PF01625"/>
    </source>
</evidence>
<accession>A0A9D7FG31</accession>
<dbReference type="PANTHER" id="PTHR43774:SF1">
    <property type="entry name" value="PEPTIDE METHIONINE SULFOXIDE REDUCTASE MSRA 2"/>
    <property type="match status" value="1"/>
</dbReference>
<comment type="function">
    <text evidence="4">Has an important function as a repair enzyme for proteins that have been inactivated by oxidation. Catalyzes the reversible oxidation-reduction of methionine sulfoxide in proteins to methionine.</text>
</comment>
<evidence type="ECO:0000313" key="7">
    <source>
        <dbReference type="Proteomes" id="UP000886602"/>
    </source>
</evidence>
<dbReference type="InterPro" id="IPR002569">
    <property type="entry name" value="Met_Sox_Rdtase_MsrA_dom"/>
</dbReference>
<proteinExistence type="inferred from homology"/>
<dbReference type="NCBIfam" id="TIGR00401">
    <property type="entry name" value="msrA"/>
    <property type="match status" value="1"/>
</dbReference>
<dbReference type="EC" id="1.8.4.11" evidence="4"/>
<name>A0A9D7FG31_9RHOO</name>
<evidence type="ECO:0000256" key="4">
    <source>
        <dbReference type="HAMAP-Rule" id="MF_01401"/>
    </source>
</evidence>
<dbReference type="Gene3D" id="3.30.1060.10">
    <property type="entry name" value="Peptide methionine sulphoxide reductase MsrA"/>
    <property type="match status" value="1"/>
</dbReference>
<organism evidence="6 7">
    <name type="scientific">Candidatus Propionivibrio dominans</name>
    <dbReference type="NCBI Taxonomy" id="2954373"/>
    <lineage>
        <taxon>Bacteria</taxon>
        <taxon>Pseudomonadati</taxon>
        <taxon>Pseudomonadota</taxon>
        <taxon>Betaproteobacteria</taxon>
        <taxon>Rhodocyclales</taxon>
        <taxon>Rhodocyclaceae</taxon>
        <taxon>Propionivibrio</taxon>
    </lineage>
</organism>
<dbReference type="Proteomes" id="UP000886602">
    <property type="component" value="Unassembled WGS sequence"/>
</dbReference>
<dbReference type="InterPro" id="IPR036509">
    <property type="entry name" value="Met_Sox_Rdtase_MsrA_sf"/>
</dbReference>
<dbReference type="EMBL" id="JADJNC010000067">
    <property type="protein sequence ID" value="MBK7425308.1"/>
    <property type="molecule type" value="Genomic_DNA"/>
</dbReference>
<evidence type="ECO:0000256" key="1">
    <source>
        <dbReference type="ARBA" id="ARBA00023002"/>
    </source>
</evidence>
<keyword evidence="1 4" id="KW-0560">Oxidoreductase</keyword>
<feature type="active site" evidence="4">
    <location>
        <position position="15"/>
    </location>
</feature>
<dbReference type="SUPFAM" id="SSF55068">
    <property type="entry name" value="Peptide methionine sulfoxide reductase"/>
    <property type="match status" value="1"/>
</dbReference>
<comment type="catalytic activity">
    <reaction evidence="3 4">
        <text>[thioredoxin]-disulfide + L-methionine + H2O = L-methionine (S)-S-oxide + [thioredoxin]-dithiol</text>
        <dbReference type="Rhea" id="RHEA:19993"/>
        <dbReference type="Rhea" id="RHEA-COMP:10698"/>
        <dbReference type="Rhea" id="RHEA-COMP:10700"/>
        <dbReference type="ChEBI" id="CHEBI:15377"/>
        <dbReference type="ChEBI" id="CHEBI:29950"/>
        <dbReference type="ChEBI" id="CHEBI:50058"/>
        <dbReference type="ChEBI" id="CHEBI:57844"/>
        <dbReference type="ChEBI" id="CHEBI:58772"/>
        <dbReference type="EC" id="1.8.4.11"/>
    </reaction>
</comment>
<protein>
    <recommendedName>
        <fullName evidence="4">Peptide methionine sulfoxide reductase MsrA</fullName>
        <shortName evidence="4">Protein-methionine-S-oxide reductase</shortName>
        <ecNumber evidence="4">1.8.4.11</ecNumber>
    </recommendedName>
    <alternativeName>
        <fullName evidence="4">Peptide-methionine (S)-S-oxide reductase</fullName>
        <shortName evidence="4">Peptide Met(O) reductase</shortName>
    </alternativeName>
</protein>
<dbReference type="HAMAP" id="MF_01401">
    <property type="entry name" value="MsrA"/>
    <property type="match status" value="1"/>
</dbReference>
<comment type="similarity">
    <text evidence="4">Belongs to the MsrA Met sulfoxide reductase family.</text>
</comment>
<dbReference type="GO" id="GO:0008113">
    <property type="term" value="F:peptide-methionine (S)-S-oxide reductase activity"/>
    <property type="evidence" value="ECO:0007669"/>
    <property type="project" value="UniProtKB-UniRule"/>
</dbReference>
<dbReference type="PANTHER" id="PTHR43774">
    <property type="entry name" value="PEPTIDE METHIONINE SULFOXIDE REDUCTASE"/>
    <property type="match status" value="1"/>
</dbReference>